<dbReference type="EMBL" id="CM042019">
    <property type="protein sequence ID" value="KAI3824169.1"/>
    <property type="molecule type" value="Genomic_DNA"/>
</dbReference>
<organism evidence="1 2">
    <name type="scientific">Smallanthus sonchifolius</name>
    <dbReference type="NCBI Taxonomy" id="185202"/>
    <lineage>
        <taxon>Eukaryota</taxon>
        <taxon>Viridiplantae</taxon>
        <taxon>Streptophyta</taxon>
        <taxon>Embryophyta</taxon>
        <taxon>Tracheophyta</taxon>
        <taxon>Spermatophyta</taxon>
        <taxon>Magnoliopsida</taxon>
        <taxon>eudicotyledons</taxon>
        <taxon>Gunneridae</taxon>
        <taxon>Pentapetalae</taxon>
        <taxon>asterids</taxon>
        <taxon>campanulids</taxon>
        <taxon>Asterales</taxon>
        <taxon>Asteraceae</taxon>
        <taxon>Asteroideae</taxon>
        <taxon>Heliantheae alliance</taxon>
        <taxon>Millerieae</taxon>
        <taxon>Smallanthus</taxon>
    </lineage>
</organism>
<accession>A0ACB9JVX8</accession>
<reference evidence="1 2" key="2">
    <citation type="journal article" date="2022" name="Mol. Ecol. Resour.">
        <title>The genomes of chicory, endive, great burdock and yacon provide insights into Asteraceae paleo-polyploidization history and plant inulin production.</title>
        <authorList>
            <person name="Fan W."/>
            <person name="Wang S."/>
            <person name="Wang H."/>
            <person name="Wang A."/>
            <person name="Jiang F."/>
            <person name="Liu H."/>
            <person name="Zhao H."/>
            <person name="Xu D."/>
            <person name="Zhang Y."/>
        </authorList>
    </citation>
    <scope>NUCLEOTIDE SEQUENCE [LARGE SCALE GENOMIC DNA]</scope>
    <source>
        <strain evidence="2">cv. Yunnan</strain>
        <tissue evidence="1">Leaves</tissue>
    </source>
</reference>
<evidence type="ECO:0000313" key="1">
    <source>
        <dbReference type="EMBL" id="KAI3824169.1"/>
    </source>
</evidence>
<proteinExistence type="predicted"/>
<reference evidence="2" key="1">
    <citation type="journal article" date="2022" name="Mol. Ecol. Resour.">
        <title>The genomes of chicory, endive, great burdock and yacon provide insights into Asteraceae palaeo-polyploidization history and plant inulin production.</title>
        <authorList>
            <person name="Fan W."/>
            <person name="Wang S."/>
            <person name="Wang H."/>
            <person name="Wang A."/>
            <person name="Jiang F."/>
            <person name="Liu H."/>
            <person name="Zhao H."/>
            <person name="Xu D."/>
            <person name="Zhang Y."/>
        </authorList>
    </citation>
    <scope>NUCLEOTIDE SEQUENCE [LARGE SCALE GENOMIC DNA]</scope>
    <source>
        <strain evidence="2">cv. Yunnan</strain>
    </source>
</reference>
<dbReference type="Proteomes" id="UP001056120">
    <property type="component" value="Linkage Group LG02"/>
</dbReference>
<comment type="caution">
    <text evidence="1">The sequence shown here is derived from an EMBL/GenBank/DDBJ whole genome shotgun (WGS) entry which is preliminary data.</text>
</comment>
<protein>
    <submittedName>
        <fullName evidence="1">Uncharacterized protein</fullName>
    </submittedName>
</protein>
<evidence type="ECO:0000313" key="2">
    <source>
        <dbReference type="Proteomes" id="UP001056120"/>
    </source>
</evidence>
<name>A0ACB9JVX8_9ASTR</name>
<keyword evidence="2" id="KW-1185">Reference proteome</keyword>
<sequence>MGLAENQLSFDLLESWLRNKNHKNQSILKELALFQDYHGLPAFKNALVKFMSEIRGNTVSFDPNNLVLTAGATSANETLMFCLANPGDAFLLPTPYYTGFDRPQMENRS</sequence>
<gene>
    <name evidence="1" type="ORF">L1987_05618</name>
</gene>